<feature type="domain" description="Methyltransferase small" evidence="4">
    <location>
        <begin position="198"/>
        <end position="349"/>
    </location>
</feature>
<dbReference type="Proteomes" id="UP000318313">
    <property type="component" value="Chromosome"/>
</dbReference>
<keyword evidence="1 5" id="KW-0489">Methyltransferase</keyword>
<dbReference type="InterPro" id="IPR046977">
    <property type="entry name" value="RsmC/RlmG"/>
</dbReference>
<sequence length="375" mass="42160">MSRKSKKKQRLKKLLPPPEQLLLDYLTPEWSATRTLCFQSNLHQLTTALLQRNIADTRVDCFSFDKTITSRIQHKCSLIQEEQSLSTEWSTICDSEFPVDDYDAALLPLTQQFSDEYCRDLTLSAAHSLHAGGTLIIASARTKDYEYHKLLRSLFNKVTRIVSDAGIIYQVKKPQDLPERKQLLDELVVREGETLLHACTLPGVFSHRRPNQSARALTNLMELSENATILNVDCGSGIVAFVAATRCPSATVHAIDSNARAVKCTEQGIAKNQLTNVSVELCEEGLGIVPETYDYILTNKSYFNSEEQGEAFLQKSLRALKPGGLLQFSTKQYQWYAHRLLDLFTDVSIDGAVHHFMLSARKPEEEEATDASPFS</sequence>
<dbReference type="EMBL" id="CP037452">
    <property type="protein sequence ID" value="QDV50250.1"/>
    <property type="molecule type" value="Genomic_DNA"/>
</dbReference>
<keyword evidence="6" id="KW-1185">Reference proteome</keyword>
<evidence type="ECO:0000313" key="6">
    <source>
        <dbReference type="Proteomes" id="UP000318313"/>
    </source>
</evidence>
<evidence type="ECO:0000259" key="4">
    <source>
        <dbReference type="Pfam" id="PF05175"/>
    </source>
</evidence>
<organism evidence="5 6">
    <name type="scientific">Gimesia fumaroli</name>
    <dbReference type="NCBI Taxonomy" id="2527976"/>
    <lineage>
        <taxon>Bacteria</taxon>
        <taxon>Pseudomonadati</taxon>
        <taxon>Planctomycetota</taxon>
        <taxon>Planctomycetia</taxon>
        <taxon>Planctomycetales</taxon>
        <taxon>Planctomycetaceae</taxon>
        <taxon>Gimesia</taxon>
    </lineage>
</organism>
<dbReference type="GO" id="GO:0008757">
    <property type="term" value="F:S-adenosylmethionine-dependent methyltransferase activity"/>
    <property type="evidence" value="ECO:0007669"/>
    <property type="project" value="InterPro"/>
</dbReference>
<proteinExistence type="predicted"/>
<evidence type="ECO:0000256" key="1">
    <source>
        <dbReference type="ARBA" id="ARBA00022603"/>
    </source>
</evidence>
<keyword evidence="2 5" id="KW-0808">Transferase</keyword>
<protein>
    <submittedName>
        <fullName evidence="5">16S ribosomal RNA methyltransferase</fullName>
    </submittedName>
</protein>
<evidence type="ECO:0000256" key="3">
    <source>
        <dbReference type="ARBA" id="ARBA00022691"/>
    </source>
</evidence>
<dbReference type="GO" id="GO:0032259">
    <property type="term" value="P:methylation"/>
    <property type="evidence" value="ECO:0007669"/>
    <property type="project" value="UniProtKB-KW"/>
</dbReference>
<dbReference type="RefSeq" id="WP_145308625.1">
    <property type="nucleotide sequence ID" value="NZ_CP037452.1"/>
</dbReference>
<name>A0A518IB39_9PLAN</name>
<dbReference type="CDD" id="cd02440">
    <property type="entry name" value="AdoMet_MTases"/>
    <property type="match status" value="1"/>
</dbReference>
<evidence type="ECO:0000313" key="5">
    <source>
        <dbReference type="EMBL" id="QDV50250.1"/>
    </source>
</evidence>
<dbReference type="KEGG" id="gfm:Enr17x_22880"/>
<dbReference type="InterPro" id="IPR029063">
    <property type="entry name" value="SAM-dependent_MTases_sf"/>
</dbReference>
<dbReference type="SUPFAM" id="SSF53335">
    <property type="entry name" value="S-adenosyl-L-methionine-dependent methyltransferases"/>
    <property type="match status" value="1"/>
</dbReference>
<evidence type="ECO:0000256" key="2">
    <source>
        <dbReference type="ARBA" id="ARBA00022679"/>
    </source>
</evidence>
<accession>A0A518IB39</accession>
<reference evidence="5 6" key="1">
    <citation type="submission" date="2019-03" db="EMBL/GenBank/DDBJ databases">
        <title>Deep-cultivation of Planctomycetes and their phenomic and genomic characterization uncovers novel biology.</title>
        <authorList>
            <person name="Wiegand S."/>
            <person name="Jogler M."/>
            <person name="Boedeker C."/>
            <person name="Pinto D."/>
            <person name="Vollmers J."/>
            <person name="Rivas-Marin E."/>
            <person name="Kohn T."/>
            <person name="Peeters S.H."/>
            <person name="Heuer A."/>
            <person name="Rast P."/>
            <person name="Oberbeckmann S."/>
            <person name="Bunk B."/>
            <person name="Jeske O."/>
            <person name="Meyerdierks A."/>
            <person name="Storesund J.E."/>
            <person name="Kallscheuer N."/>
            <person name="Luecker S."/>
            <person name="Lage O.M."/>
            <person name="Pohl T."/>
            <person name="Merkel B.J."/>
            <person name="Hornburger P."/>
            <person name="Mueller R.-W."/>
            <person name="Bruemmer F."/>
            <person name="Labrenz M."/>
            <person name="Spormann A.M."/>
            <person name="Op den Camp H."/>
            <person name="Overmann J."/>
            <person name="Amann R."/>
            <person name="Jetten M.S.M."/>
            <person name="Mascher T."/>
            <person name="Medema M.H."/>
            <person name="Devos D.P."/>
            <person name="Kaster A.-K."/>
            <person name="Ovreas L."/>
            <person name="Rohde M."/>
            <person name="Galperin M.Y."/>
            <person name="Jogler C."/>
        </authorList>
    </citation>
    <scope>NUCLEOTIDE SEQUENCE [LARGE SCALE GENOMIC DNA]</scope>
    <source>
        <strain evidence="5 6">Enr17</strain>
    </source>
</reference>
<gene>
    <name evidence="5" type="ORF">Enr17x_22880</name>
</gene>
<keyword evidence="3" id="KW-0949">S-adenosyl-L-methionine</keyword>
<dbReference type="PANTHER" id="PTHR47816">
    <property type="entry name" value="RIBOSOMAL RNA SMALL SUBUNIT METHYLTRANSFERASE C"/>
    <property type="match status" value="1"/>
</dbReference>
<dbReference type="Gene3D" id="3.40.50.150">
    <property type="entry name" value="Vaccinia Virus protein VP39"/>
    <property type="match status" value="1"/>
</dbReference>
<dbReference type="AlphaFoldDB" id="A0A518IB39"/>
<dbReference type="PANTHER" id="PTHR47816:SF4">
    <property type="entry name" value="RIBOSOMAL RNA SMALL SUBUNIT METHYLTRANSFERASE C"/>
    <property type="match status" value="1"/>
</dbReference>
<dbReference type="InterPro" id="IPR007848">
    <property type="entry name" value="Small_mtfrase_dom"/>
</dbReference>
<dbReference type="Pfam" id="PF05175">
    <property type="entry name" value="MTS"/>
    <property type="match status" value="1"/>
</dbReference>
<dbReference type="OrthoDB" id="9764961at2"/>